<evidence type="ECO:0000256" key="3">
    <source>
        <dbReference type="ARBA" id="ARBA00022840"/>
    </source>
</evidence>
<dbReference type="Gene3D" id="3.90.190.20">
    <property type="entry name" value="Mur ligase, C-terminal domain"/>
    <property type="match status" value="1"/>
</dbReference>
<evidence type="ECO:0000256" key="1">
    <source>
        <dbReference type="ARBA" id="ARBA00022598"/>
    </source>
</evidence>
<keyword evidence="4" id="KW-0812">Transmembrane</keyword>
<organism evidence="7 8">
    <name type="scientific">Candidatus Woesebacteria bacterium GW2011_GWA2_33_28</name>
    <dbReference type="NCBI Taxonomy" id="1618561"/>
    <lineage>
        <taxon>Bacteria</taxon>
        <taxon>Candidatus Woeseibacteriota</taxon>
    </lineage>
</organism>
<dbReference type="SUPFAM" id="SSF53623">
    <property type="entry name" value="MurD-like peptide ligases, catalytic domain"/>
    <property type="match status" value="1"/>
</dbReference>
<feature type="domain" description="Mur ligase C-terminal" evidence="5">
    <location>
        <begin position="229"/>
        <end position="307"/>
    </location>
</feature>
<dbReference type="PANTHER" id="PTHR43024:SF1">
    <property type="entry name" value="UDP-N-ACETYLMURAMOYL-TRIPEPTIDE--D-ALANYL-D-ALANINE LIGASE"/>
    <property type="match status" value="1"/>
</dbReference>
<accession>A0A0G0A5U9</accession>
<dbReference type="GO" id="GO:0016881">
    <property type="term" value="F:acid-amino acid ligase activity"/>
    <property type="evidence" value="ECO:0007669"/>
    <property type="project" value="InterPro"/>
</dbReference>
<keyword evidence="2" id="KW-0547">Nucleotide-binding</keyword>
<dbReference type="Pfam" id="PF08245">
    <property type="entry name" value="Mur_ligase_M"/>
    <property type="match status" value="1"/>
</dbReference>
<dbReference type="Gene3D" id="3.40.1190.10">
    <property type="entry name" value="Mur-like, catalytic domain"/>
    <property type="match status" value="1"/>
</dbReference>
<protein>
    <submittedName>
        <fullName evidence="7">UDP-N-acetylmuramoyl-tripeptide-D-alanyl-D-alanine ligase</fullName>
    </submittedName>
</protein>
<dbReference type="PANTHER" id="PTHR43024">
    <property type="entry name" value="UDP-N-ACETYLMURAMOYL-TRIPEPTIDE--D-ALANYL-D-ALANINE LIGASE"/>
    <property type="match status" value="1"/>
</dbReference>
<keyword evidence="1 7" id="KW-0436">Ligase</keyword>
<dbReference type="InterPro" id="IPR036565">
    <property type="entry name" value="Mur-like_cat_sf"/>
</dbReference>
<dbReference type="Proteomes" id="UP000033995">
    <property type="component" value="Unassembled WGS sequence"/>
</dbReference>
<evidence type="ECO:0000256" key="4">
    <source>
        <dbReference type="SAM" id="Phobius"/>
    </source>
</evidence>
<dbReference type="PATRIC" id="fig|1618561.3.peg.873"/>
<reference evidence="7 8" key="1">
    <citation type="journal article" date="2015" name="Nature">
        <title>rRNA introns, odd ribosomes, and small enigmatic genomes across a large radiation of phyla.</title>
        <authorList>
            <person name="Brown C.T."/>
            <person name="Hug L.A."/>
            <person name="Thomas B.C."/>
            <person name="Sharon I."/>
            <person name="Castelle C.J."/>
            <person name="Singh A."/>
            <person name="Wilkins M.J."/>
            <person name="Williams K.H."/>
            <person name="Banfield J.F."/>
        </authorList>
    </citation>
    <scope>NUCLEOTIDE SEQUENCE [LARGE SCALE GENOMIC DNA]</scope>
</reference>
<dbReference type="SUPFAM" id="SSF53244">
    <property type="entry name" value="MurD-like peptide ligases, peptide-binding domain"/>
    <property type="match status" value="1"/>
</dbReference>
<dbReference type="AlphaFoldDB" id="A0A0G0A5U9"/>
<dbReference type="InterPro" id="IPR036615">
    <property type="entry name" value="Mur_ligase_C_dom_sf"/>
</dbReference>
<proteinExistence type="predicted"/>
<evidence type="ECO:0000259" key="6">
    <source>
        <dbReference type="Pfam" id="PF08245"/>
    </source>
</evidence>
<dbReference type="Pfam" id="PF02875">
    <property type="entry name" value="Mur_ligase_C"/>
    <property type="match status" value="1"/>
</dbReference>
<keyword evidence="4" id="KW-1133">Transmembrane helix</keyword>
<sequence length="357" mass="40661">MKKILQIWIGKNLPLVHVKFDKGVKKIFADLVIHPIKRRLARLYVLVLQKFFGLVVIGITGSAGKTTTKEMIVSVLKKVDETVWSKDNIDPIFNIPTTILRCTPKTKYLVLEMGVEYPHEMDFYLWLVRPSIGVVTNIFPTHTLFFGDEKGVFKEKSKLVKNTNVAILNSDDKYLYSLKDKLEANIIWFKKNEDPILQNKNTARAIAEVLGVEKSIINAGLVDYQNPKHRLSLIEHKSGAFIFDDTYNSNPGAFIKTLNYFSKLAGKNNKIAVVGDMLELGKEEVNEHRKIANELNKLNFKKVFGVGKLVKYVTNETFNNPLDLLPHIKPYLKKGNYIFIKGSRSIGLDKLVDKLLL</sequence>
<keyword evidence="4" id="KW-0472">Membrane</keyword>
<feature type="transmembrane region" description="Helical" evidence="4">
    <location>
        <begin position="43"/>
        <end position="64"/>
    </location>
</feature>
<gene>
    <name evidence="7" type="ORF">UR38_C0009G0013</name>
</gene>
<keyword evidence="3" id="KW-0067">ATP-binding</keyword>
<dbReference type="InterPro" id="IPR051046">
    <property type="entry name" value="MurCDEF_CellWall_CoF430Synth"/>
</dbReference>
<dbReference type="InterPro" id="IPR004101">
    <property type="entry name" value="Mur_ligase_C"/>
</dbReference>
<dbReference type="EMBL" id="LBOZ01000009">
    <property type="protein sequence ID" value="KKP46656.1"/>
    <property type="molecule type" value="Genomic_DNA"/>
</dbReference>
<evidence type="ECO:0000313" key="7">
    <source>
        <dbReference type="EMBL" id="KKP46656.1"/>
    </source>
</evidence>
<comment type="caution">
    <text evidence="7">The sequence shown here is derived from an EMBL/GenBank/DDBJ whole genome shotgun (WGS) entry which is preliminary data.</text>
</comment>
<evidence type="ECO:0000313" key="8">
    <source>
        <dbReference type="Proteomes" id="UP000033995"/>
    </source>
</evidence>
<name>A0A0G0A5U9_9BACT</name>
<dbReference type="GO" id="GO:0005524">
    <property type="term" value="F:ATP binding"/>
    <property type="evidence" value="ECO:0007669"/>
    <property type="project" value="UniProtKB-KW"/>
</dbReference>
<evidence type="ECO:0000259" key="5">
    <source>
        <dbReference type="Pfam" id="PF02875"/>
    </source>
</evidence>
<dbReference type="InterPro" id="IPR013221">
    <property type="entry name" value="Mur_ligase_cen"/>
</dbReference>
<feature type="domain" description="Mur ligase central" evidence="6">
    <location>
        <begin position="59"/>
        <end position="194"/>
    </location>
</feature>
<evidence type="ECO:0000256" key="2">
    <source>
        <dbReference type="ARBA" id="ARBA00022741"/>
    </source>
</evidence>